<accession>A0A1Y3C5R0</accession>
<evidence type="ECO:0000313" key="2">
    <source>
        <dbReference type="Proteomes" id="UP000242765"/>
    </source>
</evidence>
<name>A0A1Y3C5R0_9GAMM</name>
<keyword evidence="2" id="KW-1185">Reference proteome</keyword>
<protein>
    <recommendedName>
        <fullName evidence="3">Lipoprotein</fullName>
    </recommendedName>
</protein>
<evidence type="ECO:0000313" key="1">
    <source>
        <dbReference type="EMBL" id="OTG62050.1"/>
    </source>
</evidence>
<dbReference type="RefSeq" id="WP_086204734.1">
    <property type="nucleotide sequence ID" value="NZ_NEGB01000017.1"/>
</dbReference>
<dbReference type="OrthoDB" id="6680693at2"/>
<comment type="caution">
    <text evidence="1">The sequence shown here is derived from an EMBL/GenBank/DDBJ whole genome shotgun (WGS) entry which is preliminary data.</text>
</comment>
<proteinExistence type="predicted"/>
<dbReference type="Proteomes" id="UP000242765">
    <property type="component" value="Unassembled WGS sequence"/>
</dbReference>
<reference evidence="1 2" key="1">
    <citation type="submission" date="2017-04" db="EMBL/GenBank/DDBJ databases">
        <title>High diversity of culturable Acinetobacter species in natural soil and water ecosystems.</title>
        <authorList>
            <person name="Nemec A."/>
            <person name="Radolfova-Krizova L."/>
        </authorList>
    </citation>
    <scope>NUCLEOTIDE SEQUENCE [LARGE SCALE GENOMIC DNA]</scope>
    <source>
        <strain evidence="1 2">ANC 4999</strain>
    </source>
</reference>
<dbReference type="PROSITE" id="PS51257">
    <property type="entry name" value="PROKAR_LIPOPROTEIN"/>
    <property type="match status" value="1"/>
</dbReference>
<sequence length="226" mass="25288">MKYRTTLTLSILTVTLMGCQMVGEYALMGGKQALDSSNTYSIKNDLNSMVDISPDGMKSKKEMVGKYIVNKQWTRIIRWDVSTVDIHLDDGSVVVDLISKGKEKPFYGFKAGSCSTLEKPQGKDGILIASIIKKRTTPLSNDIKQCGKFYKKSDFTPIIEMTTVKKGYELNVNSTSNIVEWDTKNKFIVPEDGYILTVNYDEFSSSGFAESPGTAYITMYLKKLTK</sequence>
<dbReference type="EMBL" id="NEGB01000017">
    <property type="protein sequence ID" value="OTG62050.1"/>
    <property type="molecule type" value="Genomic_DNA"/>
</dbReference>
<dbReference type="AlphaFoldDB" id="A0A1Y3C5R0"/>
<organism evidence="1 2">
    <name type="scientific">Acinetobacter silvestris</name>
    <dbReference type="NCBI Taxonomy" id="1977882"/>
    <lineage>
        <taxon>Bacteria</taxon>
        <taxon>Pseudomonadati</taxon>
        <taxon>Pseudomonadota</taxon>
        <taxon>Gammaproteobacteria</taxon>
        <taxon>Moraxellales</taxon>
        <taxon>Moraxellaceae</taxon>
        <taxon>Acinetobacter</taxon>
    </lineage>
</organism>
<gene>
    <name evidence="1" type="ORF">B9T28_14735</name>
</gene>
<evidence type="ECO:0008006" key="3">
    <source>
        <dbReference type="Google" id="ProtNLM"/>
    </source>
</evidence>